<feature type="region of interest" description="Disordered" evidence="1">
    <location>
        <begin position="46"/>
        <end position="67"/>
    </location>
</feature>
<sequence>MRRQHGLTRTAPRPTDDGASQDATGLTLEEQITRLELFVGDVPAQDARQGRMPRHSALGVWSDARRV</sequence>
<evidence type="ECO:0000313" key="2">
    <source>
        <dbReference type="EMBL" id="GAA3071302.1"/>
    </source>
</evidence>
<dbReference type="Proteomes" id="UP001501532">
    <property type="component" value="Unassembled WGS sequence"/>
</dbReference>
<gene>
    <name evidence="2" type="ORF">GCM10010448_62640</name>
</gene>
<feature type="region of interest" description="Disordered" evidence="1">
    <location>
        <begin position="1"/>
        <end position="26"/>
    </location>
</feature>
<evidence type="ECO:0000256" key="1">
    <source>
        <dbReference type="SAM" id="MobiDB-lite"/>
    </source>
</evidence>
<keyword evidence="3" id="KW-1185">Reference proteome</keyword>
<protein>
    <recommendedName>
        <fullName evidence="4">Transposase</fullName>
    </recommendedName>
</protein>
<name>A0ABP6M1J4_9ACTN</name>
<reference evidence="3" key="1">
    <citation type="journal article" date="2019" name="Int. J. Syst. Evol. Microbiol.">
        <title>The Global Catalogue of Microorganisms (GCM) 10K type strain sequencing project: providing services to taxonomists for standard genome sequencing and annotation.</title>
        <authorList>
            <consortium name="The Broad Institute Genomics Platform"/>
            <consortium name="The Broad Institute Genome Sequencing Center for Infectious Disease"/>
            <person name="Wu L."/>
            <person name="Ma J."/>
        </authorList>
    </citation>
    <scope>NUCLEOTIDE SEQUENCE [LARGE SCALE GENOMIC DNA]</scope>
    <source>
        <strain evidence="3">JCM 9091</strain>
    </source>
</reference>
<dbReference type="EMBL" id="BAAAUF010000073">
    <property type="protein sequence ID" value="GAA3071302.1"/>
    <property type="molecule type" value="Genomic_DNA"/>
</dbReference>
<evidence type="ECO:0008006" key="4">
    <source>
        <dbReference type="Google" id="ProtNLM"/>
    </source>
</evidence>
<accession>A0ABP6M1J4</accession>
<organism evidence="2 3">
    <name type="scientific">Streptomyces glomeratus</name>
    <dbReference type="NCBI Taxonomy" id="284452"/>
    <lineage>
        <taxon>Bacteria</taxon>
        <taxon>Bacillati</taxon>
        <taxon>Actinomycetota</taxon>
        <taxon>Actinomycetes</taxon>
        <taxon>Kitasatosporales</taxon>
        <taxon>Streptomycetaceae</taxon>
        <taxon>Streptomyces</taxon>
    </lineage>
</organism>
<proteinExistence type="predicted"/>
<evidence type="ECO:0000313" key="3">
    <source>
        <dbReference type="Proteomes" id="UP001501532"/>
    </source>
</evidence>
<comment type="caution">
    <text evidence="2">The sequence shown here is derived from an EMBL/GenBank/DDBJ whole genome shotgun (WGS) entry which is preliminary data.</text>
</comment>